<proteinExistence type="predicted"/>
<dbReference type="Proteomes" id="UP000717585">
    <property type="component" value="Unassembled WGS sequence"/>
</dbReference>
<comment type="caution">
    <text evidence="1">The sequence shown here is derived from an EMBL/GenBank/DDBJ whole genome shotgun (WGS) entry which is preliminary data.</text>
</comment>
<name>A0A8J6ATY6_9EUKA</name>
<protein>
    <submittedName>
        <fullName evidence="1">Uncharacterized protein</fullName>
    </submittedName>
</protein>
<dbReference type="AlphaFoldDB" id="A0A8J6ATY6"/>
<dbReference type="EMBL" id="JAHDYR010000014">
    <property type="protein sequence ID" value="KAG9394546.1"/>
    <property type="molecule type" value="Genomic_DNA"/>
</dbReference>
<accession>A0A8J6ATY6</accession>
<gene>
    <name evidence="1" type="ORF">J8273_3792</name>
</gene>
<evidence type="ECO:0000313" key="1">
    <source>
        <dbReference type="EMBL" id="KAG9394546.1"/>
    </source>
</evidence>
<organism evidence="1 2">
    <name type="scientific">Carpediemonas membranifera</name>
    <dbReference type="NCBI Taxonomy" id="201153"/>
    <lineage>
        <taxon>Eukaryota</taxon>
        <taxon>Metamonada</taxon>
        <taxon>Carpediemonas-like organisms</taxon>
        <taxon>Carpediemonas</taxon>
    </lineage>
</organism>
<keyword evidence="2" id="KW-1185">Reference proteome</keyword>
<sequence>MTGNDPVDADLLDNKTQKPSAMLLLPNLCIQQKIALEVLLKKEPKSNTKLTVNYRKNRHDGIQVERSSKLGLICQPVLVGTSRLVLIALTVERELMEEHKRCKGCCMMKCDCGIGDVIR</sequence>
<reference evidence="1" key="1">
    <citation type="submission" date="2021-05" db="EMBL/GenBank/DDBJ databases">
        <title>A free-living protist that lacks canonical eukaryotic 1 DNA replication and segregation systems.</title>
        <authorList>
            <person name="Salas-Leiva D.E."/>
            <person name="Tromer E.C."/>
            <person name="Curtis B.A."/>
            <person name="Jerlstrom-Hultqvist J."/>
            <person name="Kolisko M."/>
            <person name="Yi Z."/>
            <person name="Salas-Leiva J.S."/>
            <person name="Gallot-Lavallee L."/>
            <person name="Kops G.J.P.L."/>
            <person name="Archibald J.M."/>
            <person name="Simpson A.G.B."/>
            <person name="Roger A.J."/>
        </authorList>
    </citation>
    <scope>NUCLEOTIDE SEQUENCE</scope>
    <source>
        <strain evidence="1">BICM</strain>
    </source>
</reference>
<evidence type="ECO:0000313" key="2">
    <source>
        <dbReference type="Proteomes" id="UP000717585"/>
    </source>
</evidence>